<name>W9WUX8_9EURO</name>
<dbReference type="Proteomes" id="UP000019471">
    <property type="component" value="Unassembled WGS sequence"/>
</dbReference>
<reference evidence="6 7" key="1">
    <citation type="submission" date="2013-03" db="EMBL/GenBank/DDBJ databases">
        <title>The Genome Sequence of Cladophialophora psammophila CBS 110553.</title>
        <authorList>
            <consortium name="The Broad Institute Genomics Platform"/>
            <person name="Cuomo C."/>
            <person name="de Hoog S."/>
            <person name="Gorbushina A."/>
            <person name="Walker B."/>
            <person name="Young S.K."/>
            <person name="Zeng Q."/>
            <person name="Gargeya S."/>
            <person name="Fitzgerald M."/>
            <person name="Haas B."/>
            <person name="Abouelleil A."/>
            <person name="Allen A.W."/>
            <person name="Alvarado L."/>
            <person name="Arachchi H.M."/>
            <person name="Berlin A.M."/>
            <person name="Chapman S.B."/>
            <person name="Gainer-Dewar J."/>
            <person name="Goldberg J."/>
            <person name="Griggs A."/>
            <person name="Gujja S."/>
            <person name="Hansen M."/>
            <person name="Howarth C."/>
            <person name="Imamovic A."/>
            <person name="Ireland A."/>
            <person name="Larimer J."/>
            <person name="McCowan C."/>
            <person name="Murphy C."/>
            <person name="Pearson M."/>
            <person name="Poon T.W."/>
            <person name="Priest M."/>
            <person name="Roberts A."/>
            <person name="Saif S."/>
            <person name="Shea T."/>
            <person name="Sisk P."/>
            <person name="Sykes S."/>
            <person name="Wortman J."/>
            <person name="Nusbaum C."/>
            <person name="Birren B."/>
        </authorList>
    </citation>
    <scope>NUCLEOTIDE SEQUENCE [LARGE SCALE GENOMIC DNA]</scope>
    <source>
        <strain evidence="6 7">CBS 110553</strain>
    </source>
</reference>
<dbReference type="InterPro" id="IPR027477">
    <property type="entry name" value="Succ_DH/fumarate_Rdtase_cat_sf"/>
</dbReference>
<dbReference type="EMBL" id="AMGX01000013">
    <property type="protein sequence ID" value="EXJ68436.1"/>
    <property type="molecule type" value="Genomic_DNA"/>
</dbReference>
<evidence type="ECO:0000313" key="7">
    <source>
        <dbReference type="Proteomes" id="UP000019471"/>
    </source>
</evidence>
<comment type="cofactor">
    <cofactor evidence="1">
        <name>FAD</name>
        <dbReference type="ChEBI" id="CHEBI:57692"/>
    </cofactor>
</comment>
<evidence type="ECO:0000259" key="5">
    <source>
        <dbReference type="Pfam" id="PF00890"/>
    </source>
</evidence>
<dbReference type="InterPro" id="IPR050315">
    <property type="entry name" value="FAD-oxidoreductase_2"/>
</dbReference>
<dbReference type="AlphaFoldDB" id="W9WUX8"/>
<keyword evidence="3" id="KW-0274">FAD</keyword>
<dbReference type="InterPro" id="IPR003953">
    <property type="entry name" value="FAD-dep_OxRdtase_2_FAD-bd"/>
</dbReference>
<evidence type="ECO:0000256" key="4">
    <source>
        <dbReference type="ARBA" id="ARBA00023002"/>
    </source>
</evidence>
<dbReference type="HOGENOM" id="CLU_069972_0_0_1"/>
<dbReference type="Pfam" id="PF00890">
    <property type="entry name" value="FAD_binding_2"/>
    <property type="match status" value="1"/>
</dbReference>
<dbReference type="InterPro" id="IPR036188">
    <property type="entry name" value="FAD/NAD-bd_sf"/>
</dbReference>
<dbReference type="PANTHER" id="PTHR43400">
    <property type="entry name" value="FUMARATE REDUCTASE"/>
    <property type="match status" value="1"/>
</dbReference>
<dbReference type="Gene3D" id="3.50.50.60">
    <property type="entry name" value="FAD/NAD(P)-binding domain"/>
    <property type="match status" value="1"/>
</dbReference>
<evidence type="ECO:0000313" key="6">
    <source>
        <dbReference type="EMBL" id="EXJ68436.1"/>
    </source>
</evidence>
<dbReference type="GO" id="GO:0016491">
    <property type="term" value="F:oxidoreductase activity"/>
    <property type="evidence" value="ECO:0007669"/>
    <property type="project" value="UniProtKB-KW"/>
</dbReference>
<gene>
    <name evidence="6" type="ORF">A1O5_08228</name>
</gene>
<keyword evidence="4" id="KW-0560">Oxidoreductase</keyword>
<evidence type="ECO:0000256" key="3">
    <source>
        <dbReference type="ARBA" id="ARBA00022827"/>
    </source>
</evidence>
<dbReference type="eggNOG" id="KOG2404">
    <property type="taxonomic scope" value="Eukaryota"/>
</dbReference>
<dbReference type="SUPFAM" id="SSF56425">
    <property type="entry name" value="Succinate dehydrogenase/fumarate reductase flavoprotein, catalytic domain"/>
    <property type="match status" value="1"/>
</dbReference>
<feature type="domain" description="FAD-dependent oxidoreductase 2 FAD-binding" evidence="5">
    <location>
        <begin position="16"/>
        <end position="234"/>
    </location>
</feature>
<organism evidence="6 7">
    <name type="scientific">Cladophialophora psammophila CBS 110553</name>
    <dbReference type="NCBI Taxonomy" id="1182543"/>
    <lineage>
        <taxon>Eukaryota</taxon>
        <taxon>Fungi</taxon>
        <taxon>Dikarya</taxon>
        <taxon>Ascomycota</taxon>
        <taxon>Pezizomycotina</taxon>
        <taxon>Eurotiomycetes</taxon>
        <taxon>Chaetothyriomycetidae</taxon>
        <taxon>Chaetothyriales</taxon>
        <taxon>Herpotrichiellaceae</taxon>
        <taxon>Cladophialophora</taxon>
    </lineage>
</organism>
<dbReference type="Gene3D" id="3.90.700.10">
    <property type="entry name" value="Succinate dehydrogenase/fumarate reductase flavoprotein, catalytic domain"/>
    <property type="match status" value="1"/>
</dbReference>
<dbReference type="PANTHER" id="PTHR43400:SF7">
    <property type="entry name" value="FAD-DEPENDENT OXIDOREDUCTASE 2 FAD BINDING DOMAIN-CONTAINING PROTEIN"/>
    <property type="match status" value="1"/>
</dbReference>
<protein>
    <recommendedName>
        <fullName evidence="5">FAD-dependent oxidoreductase 2 FAD-binding domain-containing protein</fullName>
    </recommendedName>
</protein>
<dbReference type="RefSeq" id="XP_007747002.1">
    <property type="nucleotide sequence ID" value="XM_007748812.1"/>
</dbReference>
<evidence type="ECO:0000256" key="1">
    <source>
        <dbReference type="ARBA" id="ARBA00001974"/>
    </source>
</evidence>
<keyword evidence="2" id="KW-0285">Flavoprotein</keyword>
<dbReference type="SUPFAM" id="SSF51905">
    <property type="entry name" value="FAD/NAD(P)-binding domain"/>
    <property type="match status" value="1"/>
</dbReference>
<evidence type="ECO:0000256" key="2">
    <source>
        <dbReference type="ARBA" id="ARBA00022630"/>
    </source>
</evidence>
<dbReference type="OrthoDB" id="7777654at2759"/>
<proteinExistence type="predicted"/>
<sequence length="279" mass="30273">MLAKSVGPRTQALPLIAPGLVHNRGAGIRMAMEAGAATSGAFDGIHSEIVDARTTKPDAVIWGHCYGIVVNGDCKRFYDEAKRHLFFEMIALEAWRDQKNEAYLIFDKPVSDKFRPGWVYQTTDIDPEEAPTIAELAQSLGLEPAKLEHTVQEFNAACNDKPWDTIEFDGKATTGLSPHKTNQANPIAVPPFYGFPLKTTLTFTNGGLTTDLECRVVAVNIIQIPGLYAAGEPTGAFPIENRIIGAQYPPMTTVLRSLAFGPIARTAIAGQLNAYGSQL</sequence>
<accession>W9WUX8</accession>
<keyword evidence="7" id="KW-1185">Reference proteome</keyword>
<dbReference type="GeneID" id="19192929"/>
<comment type="caution">
    <text evidence="6">The sequence shown here is derived from an EMBL/GenBank/DDBJ whole genome shotgun (WGS) entry which is preliminary data.</text>
</comment>
<dbReference type="STRING" id="1182543.W9WUX8"/>